<evidence type="ECO:0000313" key="4">
    <source>
        <dbReference type="Proteomes" id="UP000288102"/>
    </source>
</evidence>
<dbReference type="Gene3D" id="2.130.10.130">
    <property type="entry name" value="Integrin alpha, N-terminal"/>
    <property type="match status" value="2"/>
</dbReference>
<gene>
    <name evidence="3" type="ORF">D0817_09115</name>
</gene>
<keyword evidence="1" id="KW-0732">Signal</keyword>
<dbReference type="OrthoDB" id="1403372at2"/>
<sequence length="481" mass="50025">MKKTLLLILLPLLNFGQTQIGTDIDGIDANHQFGSSVALSDDGTVMASGGIGHNVVQAYRNIEGTWTKIGANLTSGESSRLSGNSVALSSDGSILAFGDPQNSKIADNAGSVSIFKNVEGVWISIGNIYGESKGDFSGKSVALSDDGSIVAVGAYNKNGAVLKSGQVRVYQNVGGNWTQIGSEINGAASNDEFGKMVVLSADGTTLAIGAPKNDASGEDAGHVKVYHYNSGSWIQIGADLNGEAAGDLSGNNLALSSDGTILAIGAPRNNGNGSDSGHVRVYYNNGGVWKQRGSDINGEEYGDYSGADVALSSDGQTLAIGAIYAYGKNGRSSGHVRIYQNVGGIWKKMGSDIDGETAGDNSGGAVALSSNGKTLAIGAISSTVHGSYTGQVRVYSLATILNTDKFVMENFSLYPNPTSELVNITLNENLELQKVNIYNTLGQLIKTEKSNTISVNALSKGVYYFEIITDKGKATKTVLVN</sequence>
<organism evidence="3 4">
    <name type="scientific">Flavobacterium cupreum</name>
    <dbReference type="NCBI Taxonomy" id="2133766"/>
    <lineage>
        <taxon>Bacteria</taxon>
        <taxon>Pseudomonadati</taxon>
        <taxon>Bacteroidota</taxon>
        <taxon>Flavobacteriia</taxon>
        <taxon>Flavobacteriales</taxon>
        <taxon>Flavobacteriaceae</taxon>
        <taxon>Flavobacterium</taxon>
    </lineage>
</organism>
<dbReference type="Pfam" id="PF18962">
    <property type="entry name" value="Por_Secre_tail"/>
    <property type="match status" value="1"/>
</dbReference>
<accession>A0A434A8E8</accession>
<evidence type="ECO:0000259" key="2">
    <source>
        <dbReference type="Pfam" id="PF18962"/>
    </source>
</evidence>
<dbReference type="RefSeq" id="WP_127338067.1">
    <property type="nucleotide sequence ID" value="NZ_QWDM01000005.1"/>
</dbReference>
<proteinExistence type="predicted"/>
<evidence type="ECO:0000313" key="3">
    <source>
        <dbReference type="EMBL" id="RUT70625.1"/>
    </source>
</evidence>
<feature type="domain" description="Secretion system C-terminal sorting" evidence="2">
    <location>
        <begin position="413"/>
        <end position="480"/>
    </location>
</feature>
<dbReference type="AlphaFoldDB" id="A0A434A8E8"/>
<dbReference type="Proteomes" id="UP000288102">
    <property type="component" value="Unassembled WGS sequence"/>
</dbReference>
<dbReference type="SUPFAM" id="SSF82171">
    <property type="entry name" value="DPP6 N-terminal domain-like"/>
    <property type="match status" value="1"/>
</dbReference>
<dbReference type="EMBL" id="QWDM01000005">
    <property type="protein sequence ID" value="RUT70625.1"/>
    <property type="molecule type" value="Genomic_DNA"/>
</dbReference>
<dbReference type="PANTHER" id="PTHR36220">
    <property type="entry name" value="UNNAMED PRODUCT"/>
    <property type="match status" value="1"/>
</dbReference>
<dbReference type="InterPro" id="IPR026444">
    <property type="entry name" value="Secre_tail"/>
</dbReference>
<comment type="caution">
    <text evidence="3">The sequence shown here is derived from an EMBL/GenBank/DDBJ whole genome shotgun (WGS) entry which is preliminary data.</text>
</comment>
<reference evidence="4" key="1">
    <citation type="journal article" date="2019" name="Syst. Appl. Microbiol.">
        <title>Flavobacterium circumlabens sp. nov. and Flavobacterium cupreum sp. nov., two psychrotrophic species isolated from Antarctic environmental samples.</title>
        <authorList>
            <person name="Kralova S."/>
            <person name="Busse H.-J."/>
            <person name="Svec P."/>
            <person name="Maslanova I."/>
            <person name="Stankova E."/>
            <person name="Bartak M."/>
            <person name="Sedlacek I."/>
        </authorList>
    </citation>
    <scope>NUCLEOTIDE SEQUENCE [LARGE SCALE GENOMIC DNA]</scope>
    <source>
        <strain evidence="4">CCM 8825</strain>
    </source>
</reference>
<dbReference type="SUPFAM" id="SSF50965">
    <property type="entry name" value="Galactose oxidase, central domain"/>
    <property type="match status" value="1"/>
</dbReference>
<name>A0A434A8E8_9FLAO</name>
<dbReference type="InterPro" id="IPR028994">
    <property type="entry name" value="Integrin_alpha_N"/>
</dbReference>
<dbReference type="NCBIfam" id="TIGR04183">
    <property type="entry name" value="Por_Secre_tail"/>
    <property type="match status" value="1"/>
</dbReference>
<keyword evidence="4" id="KW-1185">Reference proteome</keyword>
<dbReference type="InterPro" id="IPR011043">
    <property type="entry name" value="Gal_Oxase/kelch_b-propeller"/>
</dbReference>
<evidence type="ECO:0000256" key="1">
    <source>
        <dbReference type="ARBA" id="ARBA00022729"/>
    </source>
</evidence>
<dbReference type="PANTHER" id="PTHR36220:SF1">
    <property type="entry name" value="GAMMA TUBULIN COMPLEX COMPONENT C-TERMINAL DOMAIN-CONTAINING PROTEIN"/>
    <property type="match status" value="1"/>
</dbReference>
<protein>
    <submittedName>
        <fullName evidence="3">T9SS C-terminal target domain-containing protein</fullName>
    </submittedName>
</protein>